<feature type="region of interest" description="Disordered" evidence="1">
    <location>
        <begin position="561"/>
        <end position="587"/>
    </location>
</feature>
<protein>
    <submittedName>
        <fullName evidence="2">Uncharacterized protein</fullName>
    </submittedName>
</protein>
<evidence type="ECO:0000256" key="1">
    <source>
        <dbReference type="SAM" id="MobiDB-lite"/>
    </source>
</evidence>
<evidence type="ECO:0000313" key="3">
    <source>
        <dbReference type="Proteomes" id="UP001172155"/>
    </source>
</evidence>
<comment type="caution">
    <text evidence="2">The sequence shown here is derived from an EMBL/GenBank/DDBJ whole genome shotgun (WGS) entry which is preliminary data.</text>
</comment>
<name>A0AA40F311_9PEZI</name>
<dbReference type="AlphaFoldDB" id="A0AA40F311"/>
<dbReference type="PANTHER" id="PTHR40788">
    <property type="entry name" value="CLR5 DOMAIN-CONTAINING PROTEIN-RELATED"/>
    <property type="match status" value="1"/>
</dbReference>
<sequence>MSQRSSKGDIIRKIQSELASKWTRHAAEIHKYWRSFDPKKRVECINAVATDEAGAVQSIVLKHPLDRSVGNLYKIIPEYNLVDLSSGPSFLLDMLKHRATHSPEDQYAAGVNGQLGDKDFIVEMMKKRNLPPEETSKDCHTFFLDGSAYGETVEITDLDKAKVLPEMDRVIQLGFCIPHSVGELVLKRQMYLLSALHVLVVKILEEGSTRRAESKSVKGADKIKLSLPSLRATARDQKDSLAEHLELLTTEPAVLAHSVNDCYFSRPELIPDEKGRVLPAVTDKYISGAVFDAVHCAVRSIAIWDYIIRLLDLLSSTKDKTYRAILLQELANVCHLEYSRAQAVFRAQVQTGSGLKSFYRRSNVVDKAGRSSTALKVKPQDLALANTLLHHLLRLCQPETTPPKALEWIKKLIGLHSTHPAEREKLPDRESSALCDLAVIVSFLRDLSAAVSLPSLSRKHSQMFVSRADDLDVELNTSIKPTINLLAFASPIDNLLEPDTAAAALRALDAFVVTTTGTTMGFLYQDLIDDCVAHLDTLHQRAKYPAAPLDLPEQLPLATRVEQRKQKDKSRPPTQTTTLFPIVPPPAPAPADAPVTVPITVSAATAAVFSTLFSKTEAAGVLVWTSFCAAMEELGFAREPKFGSVVAFYPPPRLAEEGKGGVVVRRPQDEGGAFEEWAVREVGRRLAGRFDR</sequence>
<feature type="compositionally biased region" description="Basic and acidic residues" evidence="1">
    <location>
        <begin position="561"/>
        <end position="571"/>
    </location>
</feature>
<organism evidence="2 3">
    <name type="scientific">Schizothecium vesticola</name>
    <dbReference type="NCBI Taxonomy" id="314040"/>
    <lineage>
        <taxon>Eukaryota</taxon>
        <taxon>Fungi</taxon>
        <taxon>Dikarya</taxon>
        <taxon>Ascomycota</taxon>
        <taxon>Pezizomycotina</taxon>
        <taxon>Sordariomycetes</taxon>
        <taxon>Sordariomycetidae</taxon>
        <taxon>Sordariales</taxon>
        <taxon>Schizotheciaceae</taxon>
        <taxon>Schizothecium</taxon>
    </lineage>
</organism>
<gene>
    <name evidence="2" type="ORF">B0T18DRAFT_389729</name>
</gene>
<dbReference type="Proteomes" id="UP001172155">
    <property type="component" value="Unassembled WGS sequence"/>
</dbReference>
<keyword evidence="3" id="KW-1185">Reference proteome</keyword>
<dbReference type="EMBL" id="JAUKUD010000003">
    <property type="protein sequence ID" value="KAK0750280.1"/>
    <property type="molecule type" value="Genomic_DNA"/>
</dbReference>
<reference evidence="2" key="1">
    <citation type="submission" date="2023-06" db="EMBL/GenBank/DDBJ databases">
        <title>Genome-scale phylogeny and comparative genomics of the fungal order Sordariales.</title>
        <authorList>
            <consortium name="Lawrence Berkeley National Laboratory"/>
            <person name="Hensen N."/>
            <person name="Bonometti L."/>
            <person name="Westerberg I."/>
            <person name="Brannstrom I.O."/>
            <person name="Guillou S."/>
            <person name="Cros-Aarteil S."/>
            <person name="Calhoun S."/>
            <person name="Haridas S."/>
            <person name="Kuo A."/>
            <person name="Mondo S."/>
            <person name="Pangilinan J."/>
            <person name="Riley R."/>
            <person name="LaButti K."/>
            <person name="Andreopoulos B."/>
            <person name="Lipzen A."/>
            <person name="Chen C."/>
            <person name="Yanf M."/>
            <person name="Daum C."/>
            <person name="Ng V."/>
            <person name="Clum A."/>
            <person name="Steindorff A."/>
            <person name="Ohm R."/>
            <person name="Martin F."/>
            <person name="Silar P."/>
            <person name="Natvig D."/>
            <person name="Lalanne C."/>
            <person name="Gautier V."/>
            <person name="Ament-velasquez S.L."/>
            <person name="Kruys A."/>
            <person name="Hutchinson M.I."/>
            <person name="Powell A.J."/>
            <person name="Barry K."/>
            <person name="Miller A.N."/>
            <person name="Grigoriev I.V."/>
            <person name="Debuchy R."/>
            <person name="Gladieux P."/>
            <person name="Thoren M.H."/>
            <person name="Johannesson H."/>
        </authorList>
    </citation>
    <scope>NUCLEOTIDE SEQUENCE</scope>
    <source>
        <strain evidence="2">SMH3187-1</strain>
    </source>
</reference>
<accession>A0AA40F311</accession>
<evidence type="ECO:0000313" key="2">
    <source>
        <dbReference type="EMBL" id="KAK0750280.1"/>
    </source>
</evidence>
<dbReference type="PANTHER" id="PTHR40788:SF1">
    <property type="entry name" value="IPA PROTEIN"/>
    <property type="match status" value="1"/>
</dbReference>
<proteinExistence type="predicted"/>